<dbReference type="SFLD" id="SFLDS00029">
    <property type="entry name" value="Radical_SAM"/>
    <property type="match status" value="1"/>
</dbReference>
<evidence type="ECO:0000256" key="4">
    <source>
        <dbReference type="ARBA" id="ARBA00023004"/>
    </source>
</evidence>
<dbReference type="GO" id="GO:0003824">
    <property type="term" value="F:catalytic activity"/>
    <property type="evidence" value="ECO:0007669"/>
    <property type="project" value="InterPro"/>
</dbReference>
<keyword evidence="1" id="KW-0004">4Fe-4S</keyword>
<evidence type="ECO:0000256" key="2">
    <source>
        <dbReference type="ARBA" id="ARBA00022691"/>
    </source>
</evidence>
<reference evidence="8" key="1">
    <citation type="journal article" date="2014" name="Int. J. Syst. Evol. Microbiol.">
        <title>Complete genome sequence of Corynebacterium casei LMG S-19264T (=DSM 44701T), isolated from a smear-ripened cheese.</title>
        <authorList>
            <consortium name="US DOE Joint Genome Institute (JGI-PGF)"/>
            <person name="Walter F."/>
            <person name="Albersmeier A."/>
            <person name="Kalinowski J."/>
            <person name="Ruckert C."/>
        </authorList>
    </citation>
    <scope>NUCLEOTIDE SEQUENCE</scope>
    <source>
        <strain evidence="8">JCM 13064</strain>
    </source>
</reference>
<dbReference type="InterPro" id="IPR034457">
    <property type="entry name" value="Organic_radical-activating"/>
</dbReference>
<dbReference type="SFLD" id="SFLDG01101">
    <property type="entry name" value="Uncharacterised_Radical_SAM_Su"/>
    <property type="match status" value="1"/>
</dbReference>
<keyword evidence="4 6" id="KW-0408">Iron</keyword>
<dbReference type="EMBL" id="BMNT01000024">
    <property type="protein sequence ID" value="GGK97331.1"/>
    <property type="molecule type" value="Genomic_DNA"/>
</dbReference>
<gene>
    <name evidence="8" type="ORF">GCM10007964_44500</name>
</gene>
<dbReference type="AlphaFoldDB" id="A0A917RAG6"/>
<sequence>MARTGASRPGWRAGVLGEAMAGGRVRCRLCPFACSLAEGRTGPCQVRRNHSGVLETATYAVAVAHLDAVERKPFYHLWPGAKVLTLAAPGCTFSCSYCVNHRLSQYGRETSAPWTGSPAGSAGLAELAERARADGALLGLSYSEPGLAPELTLALADHGLPIVWKTNGFLTAEAIDLVAPVLTAVNIDVKAAESARHRELTGAPLEPVLDAVARFHAAGVWVEASTPLIPGVSAAPDQLTTIARHLAAISPDLPWHLLRFTPDFRMRAEAPTPPAALAQAREIGHRAGLRFVYVERALGVDGRRTTCPACGGTLVDRGIWETLDNCLVRGACPACGTPVPGRWEGGP</sequence>
<reference evidence="8" key="2">
    <citation type="submission" date="2020-09" db="EMBL/GenBank/DDBJ databases">
        <authorList>
            <person name="Sun Q."/>
            <person name="Ohkuma M."/>
        </authorList>
    </citation>
    <scope>NUCLEOTIDE SEQUENCE</scope>
    <source>
        <strain evidence="8">JCM 13064</strain>
    </source>
</reference>
<organism evidence="8 9">
    <name type="scientific">Sphaerisporangium melleum</name>
    <dbReference type="NCBI Taxonomy" id="321316"/>
    <lineage>
        <taxon>Bacteria</taxon>
        <taxon>Bacillati</taxon>
        <taxon>Actinomycetota</taxon>
        <taxon>Actinomycetes</taxon>
        <taxon>Streptosporangiales</taxon>
        <taxon>Streptosporangiaceae</taxon>
        <taxon>Sphaerisporangium</taxon>
    </lineage>
</organism>
<dbReference type="InterPro" id="IPR013785">
    <property type="entry name" value="Aldolase_TIM"/>
</dbReference>
<dbReference type="Proteomes" id="UP000645217">
    <property type="component" value="Unassembled WGS sequence"/>
</dbReference>
<comment type="cofactor">
    <cofactor evidence="6">
        <name>[4Fe-4S] cluster</name>
        <dbReference type="ChEBI" id="CHEBI:49883"/>
    </cofactor>
    <text evidence="6">Binds 1 [4Fe-4S] cluster. The cluster is coordinated with 3 cysteines and an exchangeable S-adenosyl-L-methionine.</text>
</comment>
<dbReference type="SUPFAM" id="SSF102114">
    <property type="entry name" value="Radical SAM enzymes"/>
    <property type="match status" value="1"/>
</dbReference>
<dbReference type="PIRSF" id="PIRSF004869">
    <property type="entry name" value="PflX_prd"/>
    <property type="match status" value="1"/>
</dbReference>
<dbReference type="RefSeq" id="WP_189164947.1">
    <property type="nucleotide sequence ID" value="NZ_BMNT01000024.1"/>
</dbReference>
<dbReference type="CDD" id="cd01335">
    <property type="entry name" value="Radical_SAM"/>
    <property type="match status" value="1"/>
</dbReference>
<dbReference type="GO" id="GO:0051539">
    <property type="term" value="F:4 iron, 4 sulfur cluster binding"/>
    <property type="evidence" value="ECO:0007669"/>
    <property type="project" value="UniProtKB-KW"/>
</dbReference>
<dbReference type="Pfam" id="PF04055">
    <property type="entry name" value="Radical_SAM"/>
    <property type="match status" value="1"/>
</dbReference>
<dbReference type="Gene3D" id="3.20.20.70">
    <property type="entry name" value="Aldolase class I"/>
    <property type="match status" value="1"/>
</dbReference>
<dbReference type="PANTHER" id="PTHR30352:SF5">
    <property type="entry name" value="PYRUVATE FORMATE-LYASE 1-ACTIVATING ENZYME"/>
    <property type="match status" value="1"/>
</dbReference>
<evidence type="ECO:0000313" key="9">
    <source>
        <dbReference type="Proteomes" id="UP000645217"/>
    </source>
</evidence>
<name>A0A917RAG6_9ACTN</name>
<keyword evidence="9" id="KW-1185">Reference proteome</keyword>
<dbReference type="InterPro" id="IPR027596">
    <property type="entry name" value="AmmeMemoSam_rS"/>
</dbReference>
<protein>
    <submittedName>
        <fullName evidence="8">AmmeMemoRadiSam system radical SAM enzyme</fullName>
    </submittedName>
</protein>
<accession>A0A917RAG6</accession>
<evidence type="ECO:0000256" key="1">
    <source>
        <dbReference type="ARBA" id="ARBA00022485"/>
    </source>
</evidence>
<keyword evidence="2 6" id="KW-0949">S-adenosyl-L-methionine</keyword>
<evidence type="ECO:0000259" key="7">
    <source>
        <dbReference type="Pfam" id="PF04055"/>
    </source>
</evidence>
<evidence type="ECO:0000256" key="5">
    <source>
        <dbReference type="ARBA" id="ARBA00023014"/>
    </source>
</evidence>
<feature type="binding site" evidence="6">
    <location>
        <position position="91"/>
    </location>
    <ligand>
        <name>[4Fe-4S] cluster</name>
        <dbReference type="ChEBI" id="CHEBI:49883"/>
        <note>4Fe-4S-S-AdoMet</note>
    </ligand>
</feature>
<dbReference type="GO" id="GO:0046872">
    <property type="term" value="F:metal ion binding"/>
    <property type="evidence" value="ECO:0007669"/>
    <property type="project" value="UniProtKB-KW"/>
</dbReference>
<proteinExistence type="predicted"/>
<comment type="caution">
    <text evidence="8">The sequence shown here is derived from an EMBL/GenBank/DDBJ whole genome shotgun (WGS) entry which is preliminary data.</text>
</comment>
<evidence type="ECO:0000256" key="3">
    <source>
        <dbReference type="ARBA" id="ARBA00022723"/>
    </source>
</evidence>
<dbReference type="InterPro" id="IPR007197">
    <property type="entry name" value="rSAM"/>
</dbReference>
<keyword evidence="5 6" id="KW-0411">Iron-sulfur</keyword>
<feature type="binding site" evidence="6">
    <location>
        <position position="95"/>
    </location>
    <ligand>
        <name>[4Fe-4S] cluster</name>
        <dbReference type="ChEBI" id="CHEBI:49883"/>
        <note>4Fe-4S-S-AdoMet</note>
    </ligand>
</feature>
<keyword evidence="3 6" id="KW-0479">Metal-binding</keyword>
<evidence type="ECO:0000313" key="8">
    <source>
        <dbReference type="EMBL" id="GGK97331.1"/>
    </source>
</evidence>
<feature type="domain" description="Radical SAM core" evidence="7">
    <location>
        <begin position="89"/>
        <end position="233"/>
    </location>
</feature>
<dbReference type="InterPro" id="IPR058240">
    <property type="entry name" value="rSAM_sf"/>
</dbReference>
<dbReference type="InterPro" id="IPR016431">
    <property type="entry name" value="Pyrv-formate_lyase-activ_prd"/>
</dbReference>
<dbReference type="PANTHER" id="PTHR30352">
    <property type="entry name" value="PYRUVATE FORMATE-LYASE-ACTIVATING ENZYME"/>
    <property type="match status" value="1"/>
</dbReference>
<feature type="binding site" evidence="6">
    <location>
        <position position="98"/>
    </location>
    <ligand>
        <name>[4Fe-4S] cluster</name>
        <dbReference type="ChEBI" id="CHEBI:49883"/>
        <note>4Fe-4S-S-AdoMet</note>
    </ligand>
</feature>
<evidence type="ECO:0000256" key="6">
    <source>
        <dbReference type="PIRSR" id="PIRSR004869-50"/>
    </source>
</evidence>